<dbReference type="Pfam" id="PF13450">
    <property type="entry name" value="NAD_binding_8"/>
    <property type="match status" value="1"/>
</dbReference>
<dbReference type="RefSeq" id="WP_376867049.1">
    <property type="nucleotide sequence ID" value="NZ_JBHSLF010000045.1"/>
</dbReference>
<dbReference type="Gene3D" id="3.50.50.60">
    <property type="entry name" value="FAD/NAD(P)-binding domain"/>
    <property type="match status" value="1"/>
</dbReference>
<dbReference type="SUPFAM" id="SSF51905">
    <property type="entry name" value="FAD/NAD(P)-binding domain"/>
    <property type="match status" value="1"/>
</dbReference>
<organism evidence="2 3">
    <name type="scientific">Brevundimonas staleyi</name>
    <dbReference type="NCBI Taxonomy" id="74326"/>
    <lineage>
        <taxon>Bacteria</taxon>
        <taxon>Pseudomonadati</taxon>
        <taxon>Pseudomonadota</taxon>
        <taxon>Alphaproteobacteria</taxon>
        <taxon>Caulobacterales</taxon>
        <taxon>Caulobacteraceae</taxon>
        <taxon>Brevundimonas</taxon>
    </lineage>
</organism>
<name>A0ABW0FUV3_9CAUL</name>
<comment type="caution">
    <text evidence="2">The sequence shown here is derived from an EMBL/GenBank/DDBJ whole genome shotgun (WGS) entry which is preliminary data.</text>
</comment>
<feature type="region of interest" description="Disordered" evidence="1">
    <location>
        <begin position="57"/>
        <end position="88"/>
    </location>
</feature>
<accession>A0ABW0FUV3</accession>
<reference evidence="3" key="1">
    <citation type="journal article" date="2019" name="Int. J. Syst. Evol. Microbiol.">
        <title>The Global Catalogue of Microorganisms (GCM) 10K type strain sequencing project: providing services to taxonomists for standard genome sequencing and annotation.</title>
        <authorList>
            <consortium name="The Broad Institute Genomics Platform"/>
            <consortium name="The Broad Institute Genome Sequencing Center for Infectious Disease"/>
            <person name="Wu L."/>
            <person name="Ma J."/>
        </authorList>
    </citation>
    <scope>NUCLEOTIDE SEQUENCE [LARGE SCALE GENOMIC DNA]</scope>
    <source>
        <strain evidence="3">JCM 12125</strain>
    </source>
</reference>
<evidence type="ECO:0000256" key="1">
    <source>
        <dbReference type="SAM" id="MobiDB-lite"/>
    </source>
</evidence>
<sequence length="88" mass="9376">MAMTKNVDLDVLIVGAGFAGLRALHTFREQGFRVRVLEASDEIGGCGTTTAIRARAATWKASTTPTGSPRRWSSNGAGRNAMRPSPRS</sequence>
<keyword evidence="3" id="KW-1185">Reference proteome</keyword>
<evidence type="ECO:0000313" key="3">
    <source>
        <dbReference type="Proteomes" id="UP001596152"/>
    </source>
</evidence>
<dbReference type="EMBL" id="JBHSLF010000045">
    <property type="protein sequence ID" value="MFC5345307.1"/>
    <property type="molecule type" value="Genomic_DNA"/>
</dbReference>
<proteinExistence type="predicted"/>
<dbReference type="InterPro" id="IPR036188">
    <property type="entry name" value="FAD/NAD-bd_sf"/>
</dbReference>
<protein>
    <submittedName>
        <fullName evidence="2">NAD(P)-binding protein</fullName>
    </submittedName>
</protein>
<evidence type="ECO:0000313" key="2">
    <source>
        <dbReference type="EMBL" id="MFC5345307.1"/>
    </source>
</evidence>
<feature type="compositionally biased region" description="Polar residues" evidence="1">
    <location>
        <begin position="60"/>
        <end position="77"/>
    </location>
</feature>
<dbReference type="Proteomes" id="UP001596152">
    <property type="component" value="Unassembled WGS sequence"/>
</dbReference>
<gene>
    <name evidence="2" type="ORF">ACFPIE_15420</name>
</gene>